<name>A0A0C2HUB5_9BACT</name>
<protein>
    <recommendedName>
        <fullName evidence="5">ABC transporter domain-containing protein</fullName>
    </recommendedName>
</protein>
<keyword evidence="7" id="KW-1185">Reference proteome</keyword>
<dbReference type="Gene3D" id="3.40.50.300">
    <property type="entry name" value="P-loop containing nucleotide triphosphate hydrolases"/>
    <property type="match status" value="1"/>
</dbReference>
<dbReference type="InterPro" id="IPR017871">
    <property type="entry name" value="ABC_transporter-like_CS"/>
</dbReference>
<dbReference type="InterPro" id="IPR003439">
    <property type="entry name" value="ABC_transporter-like_ATP-bd"/>
</dbReference>
<reference evidence="6 7" key="1">
    <citation type="submission" date="2014-12" db="EMBL/GenBank/DDBJ databases">
        <title>Genomes of Geoalkalibacter ferrihydriticus and Geoalkalibacter subterraneus, two haloalkaliphilic metal-reducing members of the Geobacteraceae.</title>
        <authorList>
            <person name="Badalamenti J.P."/>
            <person name="Torres C.I."/>
            <person name="Krajmalnik-Brown R."/>
            <person name="Bond D.R."/>
        </authorList>
    </citation>
    <scope>NUCLEOTIDE SEQUENCE [LARGE SCALE GENOMIC DNA]</scope>
    <source>
        <strain evidence="6 7">DSM 17813</strain>
    </source>
</reference>
<dbReference type="PANTHER" id="PTHR43776:SF7">
    <property type="entry name" value="D,D-DIPEPTIDE TRANSPORT ATP-BINDING PROTEIN DDPF-RELATED"/>
    <property type="match status" value="1"/>
</dbReference>
<dbReference type="Proteomes" id="UP000035068">
    <property type="component" value="Unassembled WGS sequence"/>
</dbReference>
<comment type="similarity">
    <text evidence="1">Belongs to the ABC transporter superfamily.</text>
</comment>
<keyword evidence="3" id="KW-0547">Nucleotide-binding</keyword>
<comment type="caution">
    <text evidence="6">The sequence shown here is derived from an EMBL/GenBank/DDBJ whole genome shotgun (WGS) entry which is preliminary data.</text>
</comment>
<evidence type="ECO:0000259" key="5">
    <source>
        <dbReference type="PROSITE" id="PS50893"/>
    </source>
</evidence>
<dbReference type="InterPro" id="IPR003593">
    <property type="entry name" value="AAA+_ATPase"/>
</dbReference>
<dbReference type="GO" id="GO:0055085">
    <property type="term" value="P:transmembrane transport"/>
    <property type="evidence" value="ECO:0007669"/>
    <property type="project" value="UniProtKB-ARBA"/>
</dbReference>
<dbReference type="InterPro" id="IPR013563">
    <property type="entry name" value="Oligopep_ABC_C"/>
</dbReference>
<keyword evidence="2" id="KW-0813">Transport</keyword>
<feature type="domain" description="ABC transporter" evidence="5">
    <location>
        <begin position="9"/>
        <end position="259"/>
    </location>
</feature>
<evidence type="ECO:0000256" key="4">
    <source>
        <dbReference type="ARBA" id="ARBA00022840"/>
    </source>
</evidence>
<accession>A0A0C2HUB5</accession>
<evidence type="ECO:0000256" key="2">
    <source>
        <dbReference type="ARBA" id="ARBA00022448"/>
    </source>
</evidence>
<dbReference type="GO" id="GO:0016887">
    <property type="term" value="F:ATP hydrolysis activity"/>
    <property type="evidence" value="ECO:0007669"/>
    <property type="project" value="InterPro"/>
</dbReference>
<dbReference type="EMBL" id="JWJD01000003">
    <property type="protein sequence ID" value="KIH76432.1"/>
    <property type="molecule type" value="Genomic_DNA"/>
</dbReference>
<dbReference type="SMART" id="SM00382">
    <property type="entry name" value="AAA"/>
    <property type="match status" value="1"/>
</dbReference>
<dbReference type="AlphaFoldDB" id="A0A0C2HUB5"/>
<evidence type="ECO:0000313" key="6">
    <source>
        <dbReference type="EMBL" id="KIH76432.1"/>
    </source>
</evidence>
<dbReference type="SUPFAM" id="SSF52540">
    <property type="entry name" value="P-loop containing nucleoside triphosphate hydrolases"/>
    <property type="match status" value="1"/>
</dbReference>
<evidence type="ECO:0000313" key="7">
    <source>
        <dbReference type="Proteomes" id="UP000035068"/>
    </source>
</evidence>
<dbReference type="FunFam" id="3.40.50.300:FF:000016">
    <property type="entry name" value="Oligopeptide ABC transporter ATP-binding component"/>
    <property type="match status" value="1"/>
</dbReference>
<gene>
    <name evidence="6" type="ORF">GFER_09425</name>
</gene>
<evidence type="ECO:0000256" key="3">
    <source>
        <dbReference type="ARBA" id="ARBA00022741"/>
    </source>
</evidence>
<dbReference type="RefSeq" id="WP_040098929.1">
    <property type="nucleotide sequence ID" value="NZ_JWJD01000003.1"/>
</dbReference>
<dbReference type="InterPro" id="IPR050319">
    <property type="entry name" value="ABC_transp_ATP-bind"/>
</dbReference>
<dbReference type="PROSITE" id="PS50893">
    <property type="entry name" value="ABC_TRANSPORTER_2"/>
    <property type="match status" value="1"/>
</dbReference>
<dbReference type="Pfam" id="PF08352">
    <property type="entry name" value="oligo_HPY"/>
    <property type="match status" value="1"/>
</dbReference>
<dbReference type="Pfam" id="PF00005">
    <property type="entry name" value="ABC_tran"/>
    <property type="match status" value="1"/>
</dbReference>
<dbReference type="PANTHER" id="PTHR43776">
    <property type="entry name" value="TRANSPORT ATP-BINDING PROTEIN"/>
    <property type="match status" value="1"/>
</dbReference>
<dbReference type="CDD" id="cd03257">
    <property type="entry name" value="ABC_NikE_OppD_transporters"/>
    <property type="match status" value="1"/>
</dbReference>
<organism evidence="6 7">
    <name type="scientific">Geoalkalibacter ferrihydriticus DSM 17813</name>
    <dbReference type="NCBI Taxonomy" id="1121915"/>
    <lineage>
        <taxon>Bacteria</taxon>
        <taxon>Pseudomonadati</taxon>
        <taxon>Thermodesulfobacteriota</taxon>
        <taxon>Desulfuromonadia</taxon>
        <taxon>Desulfuromonadales</taxon>
        <taxon>Geoalkalibacteraceae</taxon>
        <taxon>Geoalkalibacter</taxon>
    </lineage>
</organism>
<evidence type="ECO:0000256" key="1">
    <source>
        <dbReference type="ARBA" id="ARBA00005417"/>
    </source>
</evidence>
<proteinExistence type="inferred from homology"/>
<keyword evidence="4" id="KW-0067">ATP-binding</keyword>
<dbReference type="InterPro" id="IPR027417">
    <property type="entry name" value="P-loop_NTPase"/>
</dbReference>
<dbReference type="NCBIfam" id="TIGR01727">
    <property type="entry name" value="oligo_HPY"/>
    <property type="match status" value="1"/>
</dbReference>
<dbReference type="PROSITE" id="PS00211">
    <property type="entry name" value="ABC_TRANSPORTER_1"/>
    <property type="match status" value="1"/>
</dbReference>
<dbReference type="GO" id="GO:0005524">
    <property type="term" value="F:ATP binding"/>
    <property type="evidence" value="ECO:0007669"/>
    <property type="project" value="UniProtKB-KW"/>
</dbReference>
<sequence length="333" mass="36937">MQDSMTPLLEVRDLRKSFWIKTSPVAARREELKAVNGVSFALQRGRTLGLVGESGCGKSTTGKLIMKLLEADGGEILFEGRNLAPLPPHRLRPLRRQMQMIFQDPYSSLNPRMRVGDIVGEPLRIHNLASGPALRDAVVELLGRVGLAPDHAQRYPHEFSGGQRQRIGIARALALKPRLMVADEPVSALDLSVQAQVVNLLQDLQREFDLTYLFIAHDLSLIEHISDEVAVMYLGAIVEHADAEALYLRPRHPYTEALLNAVPVPDPARRGRYVPLKGEVPSPLAPPSGCTFHPRCAYAREICARQAPPLSEKQPGHLAACHFSEEVGRFRTR</sequence>
<dbReference type="GO" id="GO:0015833">
    <property type="term" value="P:peptide transport"/>
    <property type="evidence" value="ECO:0007669"/>
    <property type="project" value="InterPro"/>
</dbReference>